<dbReference type="Proteomes" id="UP000504607">
    <property type="component" value="Chromosome 1"/>
</dbReference>
<dbReference type="InterPro" id="IPR011990">
    <property type="entry name" value="TPR-like_helical_dom_sf"/>
</dbReference>
<sequence length="643" mass="72117">MVRKVSWTVANSKPTLPAMLQRLSTTVSPTKTLRFSSHHPLLSLLDSCKTLDQIKQAHAEMITAGLFLHPFPPSKLLELLLSPSPPLLPYADLVFRHSPFPPLFSYNTLIKAHSSPASLLLFRSLLRDPSAPLPNQYTFAFVLAACGPEGFGLVEGEQVRGQLIRRGFETNVFVSNVVIRMYGCWGLLDDAKRVFDESSGRDLVSWNSLIGGYSGAGDTVRAKELFDEMPERDVVSWSTVIAGYVQVGCFVEGMELFRDMQLAGATPNEFTLTTVLAACANLVALDQGRWIHIYINKARIKMNDRLLAGLIDMYAKCGEIESAWKLFNDETNPKRTVRPWNAMLSGFAIHGRSDEAVELFERMKKMNVLPDKVTFVSLLNACSHGRLVNQGRLYFNSMKSVHGIDPEIEHYGCMVDLLGRAGLLKEAEEMISTMPMAPDTIIWGALLGACRIHGDIEMGKRIGKLISEVEPKHVGCHVLLANIYSRSRRWNDAGDVRKHLEITNGRKTPGCSSIELNGMFHQFLVGDKSHPQTKQIYSFLDEMAIKLKIAGYAPEVGEVLLDIDEEDKETALSRHSEKLAIAFGLMNTSSGTPIRIVKNLRVCRDCHHATKFISKVYDREIIVRDRIRFHHFKDGYCSCKDYW</sequence>
<dbReference type="Pfam" id="PF20431">
    <property type="entry name" value="E_motif"/>
    <property type="match status" value="1"/>
</dbReference>
<dbReference type="OrthoDB" id="330671at2759"/>
<evidence type="ECO:0000313" key="4">
    <source>
        <dbReference type="Proteomes" id="UP000504607"/>
    </source>
</evidence>
<keyword evidence="1" id="KW-0677">Repeat</keyword>
<evidence type="ECO:0000259" key="3">
    <source>
        <dbReference type="Pfam" id="PF14432"/>
    </source>
</evidence>
<dbReference type="FunFam" id="1.25.40.10:FF:000184">
    <property type="entry name" value="Pentatricopeptide repeat-containing protein, chloroplastic"/>
    <property type="match status" value="1"/>
</dbReference>
<dbReference type="InterPro" id="IPR046960">
    <property type="entry name" value="PPR_At4g14850-like_plant"/>
</dbReference>
<feature type="repeat" description="PPR" evidence="2">
    <location>
        <begin position="336"/>
        <end position="370"/>
    </location>
</feature>
<dbReference type="GO" id="GO:0008270">
    <property type="term" value="F:zinc ion binding"/>
    <property type="evidence" value="ECO:0007669"/>
    <property type="project" value="InterPro"/>
</dbReference>
<dbReference type="KEGG" id="egu:105048740"/>
<dbReference type="GO" id="GO:0009451">
    <property type="term" value="P:RNA modification"/>
    <property type="evidence" value="ECO:0007669"/>
    <property type="project" value="InterPro"/>
</dbReference>
<dbReference type="PANTHER" id="PTHR47926:SF436">
    <property type="entry name" value="PENTATRICOPEPTIDE REPEAT-CONTAINING PROTEIN ELI1, CHLOROPLASTIC-LIKE ISOFORM X2"/>
    <property type="match status" value="1"/>
</dbReference>
<proteinExistence type="predicted"/>
<reference evidence="5" key="1">
    <citation type="submission" date="2025-08" db="UniProtKB">
        <authorList>
            <consortium name="RefSeq"/>
        </authorList>
    </citation>
    <scope>IDENTIFICATION</scope>
</reference>
<keyword evidence="4" id="KW-1185">Reference proteome</keyword>
<dbReference type="AlphaFoldDB" id="A0A6I9RHT2"/>
<evidence type="ECO:0000256" key="2">
    <source>
        <dbReference type="PROSITE-ProRule" id="PRU00708"/>
    </source>
</evidence>
<gene>
    <name evidence="5" type="primary">LOC105048740</name>
</gene>
<dbReference type="PANTHER" id="PTHR47926">
    <property type="entry name" value="PENTATRICOPEPTIDE REPEAT-CONTAINING PROTEIN"/>
    <property type="match status" value="1"/>
</dbReference>
<dbReference type="NCBIfam" id="TIGR00756">
    <property type="entry name" value="PPR"/>
    <property type="match status" value="3"/>
</dbReference>
<name>A0A6I9RHT2_ELAGV</name>
<protein>
    <submittedName>
        <fullName evidence="5">Pentatricopeptide repeat-containing protein At3g62890-like</fullName>
    </submittedName>
</protein>
<dbReference type="InterPro" id="IPR032867">
    <property type="entry name" value="DYW_dom"/>
</dbReference>
<dbReference type="InterPro" id="IPR002885">
    <property type="entry name" value="PPR_rpt"/>
</dbReference>
<dbReference type="PROSITE" id="PS51375">
    <property type="entry name" value="PPR"/>
    <property type="match status" value="2"/>
</dbReference>
<evidence type="ECO:0000256" key="1">
    <source>
        <dbReference type="ARBA" id="ARBA00022737"/>
    </source>
</evidence>
<feature type="repeat" description="PPR" evidence="2">
    <location>
        <begin position="202"/>
        <end position="236"/>
    </location>
</feature>
<dbReference type="GeneID" id="105048740"/>
<dbReference type="GO" id="GO:0003723">
    <property type="term" value="F:RNA binding"/>
    <property type="evidence" value="ECO:0007669"/>
    <property type="project" value="InterPro"/>
</dbReference>
<accession>A0A6I9RHT2</accession>
<dbReference type="InterPro" id="IPR046849">
    <property type="entry name" value="E2_motif"/>
</dbReference>
<dbReference type="Pfam" id="PF14432">
    <property type="entry name" value="DYW_deaminase"/>
    <property type="match status" value="1"/>
</dbReference>
<dbReference type="InterPro" id="IPR046848">
    <property type="entry name" value="E_motif"/>
</dbReference>
<dbReference type="Gene3D" id="1.25.40.10">
    <property type="entry name" value="Tetratricopeptide repeat domain"/>
    <property type="match status" value="4"/>
</dbReference>
<organism evidence="4 5">
    <name type="scientific">Elaeis guineensis var. tenera</name>
    <name type="common">Oil palm</name>
    <dbReference type="NCBI Taxonomy" id="51953"/>
    <lineage>
        <taxon>Eukaryota</taxon>
        <taxon>Viridiplantae</taxon>
        <taxon>Streptophyta</taxon>
        <taxon>Embryophyta</taxon>
        <taxon>Tracheophyta</taxon>
        <taxon>Spermatophyta</taxon>
        <taxon>Magnoliopsida</taxon>
        <taxon>Liliopsida</taxon>
        <taxon>Arecaceae</taxon>
        <taxon>Arecoideae</taxon>
        <taxon>Cocoseae</taxon>
        <taxon>Elaeidinae</taxon>
        <taxon>Elaeis</taxon>
    </lineage>
</organism>
<evidence type="ECO:0000313" key="5">
    <source>
        <dbReference type="RefSeq" id="XP_010926480.1"/>
    </source>
</evidence>
<dbReference type="RefSeq" id="XP_010926480.1">
    <property type="nucleotide sequence ID" value="XM_010928178.2"/>
</dbReference>
<dbReference type="Pfam" id="PF13041">
    <property type="entry name" value="PPR_2"/>
    <property type="match status" value="2"/>
</dbReference>
<dbReference type="InParanoid" id="A0A6I9RHT2"/>
<dbReference type="Pfam" id="PF20430">
    <property type="entry name" value="Eplus_motif"/>
    <property type="match status" value="1"/>
</dbReference>
<feature type="domain" description="DYW" evidence="3">
    <location>
        <begin position="551"/>
        <end position="643"/>
    </location>
</feature>
<dbReference type="Pfam" id="PF01535">
    <property type="entry name" value="PPR"/>
    <property type="match status" value="3"/>
</dbReference>
<dbReference type="FunFam" id="1.25.40.10:FF:000348">
    <property type="entry name" value="Pentatricopeptide repeat-containing protein chloroplastic"/>
    <property type="match status" value="1"/>
</dbReference>